<sequence>MTIKKLDSAVAGNDIRAIRHMTSHGIALTKKLFSTFIPQEI</sequence>
<gene>
    <name evidence="1" type="ORF">RBEAN4_0703</name>
</gene>
<evidence type="ECO:0000313" key="2">
    <source>
        <dbReference type="Proteomes" id="UP000033661"/>
    </source>
</evidence>
<proteinExistence type="predicted"/>
<dbReference type="EMBL" id="LAOI01000001">
    <property type="protein sequence ID" value="KJV89722.1"/>
    <property type="molecule type" value="Genomic_DNA"/>
</dbReference>
<reference evidence="1 2" key="1">
    <citation type="submission" date="2015-02" db="EMBL/GenBank/DDBJ databases">
        <title>Genome Sequencing of Rickettsiales.</title>
        <authorList>
            <person name="Daugherty S.C."/>
            <person name="Su Q."/>
            <person name="Abolude K."/>
            <person name="Beier-Sexton M."/>
            <person name="Carlyon J.A."/>
            <person name="Carter R."/>
            <person name="Day N.P."/>
            <person name="Dumler S.J."/>
            <person name="Dyachenko V."/>
            <person name="Godinez A."/>
            <person name="Kurtti T.J."/>
            <person name="Lichay M."/>
            <person name="Mullins K.E."/>
            <person name="Ott S."/>
            <person name="Pappas-Brown V."/>
            <person name="Paris D.H."/>
            <person name="Patel P."/>
            <person name="Richards A.L."/>
            <person name="Sadzewicz L."/>
            <person name="Sears K."/>
            <person name="Seidman D."/>
            <person name="Sengamalay N."/>
            <person name="Stenos J."/>
            <person name="Tallon L.J."/>
            <person name="Vincent G."/>
            <person name="Fraser C.M."/>
            <person name="Munderloh U."/>
            <person name="Dunning-Hotopp J.C."/>
        </authorList>
    </citation>
    <scope>NUCLEOTIDE SEQUENCE [LARGE SCALE GENOMIC DNA]</scope>
    <source>
        <strain evidence="1 2">RML An4</strain>
    </source>
</reference>
<name>A0A0F3QBU2_RICBE</name>
<dbReference type="AlphaFoldDB" id="A0A0F3QBU2"/>
<protein>
    <submittedName>
        <fullName evidence="1">Uncharacterized protein</fullName>
    </submittedName>
</protein>
<dbReference type="Proteomes" id="UP000033661">
    <property type="component" value="Unassembled WGS sequence"/>
</dbReference>
<comment type="caution">
    <text evidence="1">The sequence shown here is derived from an EMBL/GenBank/DDBJ whole genome shotgun (WGS) entry which is preliminary data.</text>
</comment>
<keyword evidence="2" id="KW-1185">Reference proteome</keyword>
<evidence type="ECO:0000313" key="1">
    <source>
        <dbReference type="EMBL" id="KJV89722.1"/>
    </source>
</evidence>
<organism evidence="1 2">
    <name type="scientific">Rickettsia bellii str. RML An4</name>
    <dbReference type="NCBI Taxonomy" id="1359193"/>
    <lineage>
        <taxon>Bacteria</taxon>
        <taxon>Pseudomonadati</taxon>
        <taxon>Pseudomonadota</taxon>
        <taxon>Alphaproteobacteria</taxon>
        <taxon>Rickettsiales</taxon>
        <taxon>Rickettsiaceae</taxon>
        <taxon>Rickettsieae</taxon>
        <taxon>Rickettsia</taxon>
        <taxon>belli group</taxon>
    </lineage>
</organism>
<accession>A0A0F3QBU2</accession>